<proteinExistence type="predicted"/>
<dbReference type="Proteomes" id="UP000789901">
    <property type="component" value="Unassembled WGS sequence"/>
</dbReference>
<organism evidence="2 3">
    <name type="scientific">Gigaspora margarita</name>
    <dbReference type="NCBI Taxonomy" id="4874"/>
    <lineage>
        <taxon>Eukaryota</taxon>
        <taxon>Fungi</taxon>
        <taxon>Fungi incertae sedis</taxon>
        <taxon>Mucoromycota</taxon>
        <taxon>Glomeromycotina</taxon>
        <taxon>Glomeromycetes</taxon>
        <taxon>Diversisporales</taxon>
        <taxon>Gigasporaceae</taxon>
        <taxon>Gigaspora</taxon>
    </lineage>
</organism>
<sequence length="52" mass="5889">RQGNLSDETFRTPKALNKLLKKKQKEVVSAFAQRHTLEGQPGNSVVERQDLP</sequence>
<dbReference type="EMBL" id="CAJVQB010007391">
    <property type="protein sequence ID" value="CAG8702433.1"/>
    <property type="molecule type" value="Genomic_DNA"/>
</dbReference>
<keyword evidence="3" id="KW-1185">Reference proteome</keyword>
<feature type="non-terminal residue" evidence="2">
    <location>
        <position position="1"/>
    </location>
</feature>
<accession>A0ABN7UZV0</accession>
<comment type="caution">
    <text evidence="2">The sequence shown here is derived from an EMBL/GenBank/DDBJ whole genome shotgun (WGS) entry which is preliminary data.</text>
</comment>
<evidence type="ECO:0000256" key="1">
    <source>
        <dbReference type="SAM" id="MobiDB-lite"/>
    </source>
</evidence>
<evidence type="ECO:0000313" key="2">
    <source>
        <dbReference type="EMBL" id="CAG8702433.1"/>
    </source>
</evidence>
<evidence type="ECO:0000313" key="3">
    <source>
        <dbReference type="Proteomes" id="UP000789901"/>
    </source>
</evidence>
<feature type="region of interest" description="Disordered" evidence="1">
    <location>
        <begin position="33"/>
        <end position="52"/>
    </location>
</feature>
<reference evidence="2 3" key="1">
    <citation type="submission" date="2021-06" db="EMBL/GenBank/DDBJ databases">
        <authorList>
            <person name="Kallberg Y."/>
            <person name="Tangrot J."/>
            <person name="Rosling A."/>
        </authorList>
    </citation>
    <scope>NUCLEOTIDE SEQUENCE [LARGE SCALE GENOMIC DNA]</scope>
    <source>
        <strain evidence="2 3">120-4 pot B 10/14</strain>
    </source>
</reference>
<gene>
    <name evidence="2" type="ORF">GMARGA_LOCUS12208</name>
</gene>
<protein>
    <submittedName>
        <fullName evidence="2">16158_t:CDS:1</fullName>
    </submittedName>
</protein>
<name>A0ABN7UZV0_GIGMA</name>